<dbReference type="InterPro" id="IPR050866">
    <property type="entry name" value="CNG_cation_channel"/>
</dbReference>
<dbReference type="SMART" id="SM00100">
    <property type="entry name" value="cNMP"/>
    <property type="match status" value="2"/>
</dbReference>
<feature type="compositionally biased region" description="Low complexity" evidence="9">
    <location>
        <begin position="88"/>
        <end position="97"/>
    </location>
</feature>
<dbReference type="InterPro" id="IPR018488">
    <property type="entry name" value="cNMP-bd_CS"/>
</dbReference>
<dbReference type="InterPro" id="IPR014710">
    <property type="entry name" value="RmlC-like_jellyroll"/>
</dbReference>
<keyword evidence="8" id="KW-0407">Ion channel</keyword>
<evidence type="ECO:0000256" key="1">
    <source>
        <dbReference type="ARBA" id="ARBA00004141"/>
    </source>
</evidence>
<dbReference type="Gene3D" id="2.60.120.10">
    <property type="entry name" value="Jelly Rolls"/>
    <property type="match status" value="2"/>
</dbReference>
<feature type="region of interest" description="Disordered" evidence="9">
    <location>
        <begin position="930"/>
        <end position="992"/>
    </location>
</feature>
<dbReference type="PANTHER" id="PTHR45638:SF11">
    <property type="entry name" value="CYCLIC NUCLEOTIDE-GATED CATION CHANNEL SUBUNIT A"/>
    <property type="match status" value="1"/>
</dbReference>
<feature type="compositionally biased region" description="Low complexity" evidence="9">
    <location>
        <begin position="56"/>
        <end position="67"/>
    </location>
</feature>
<feature type="compositionally biased region" description="Basic and acidic residues" evidence="9">
    <location>
        <begin position="133"/>
        <end position="146"/>
    </location>
</feature>
<feature type="domain" description="Cyclic nucleotide-binding" evidence="10">
    <location>
        <begin position="357"/>
        <end position="457"/>
    </location>
</feature>
<dbReference type="PROSITE" id="PS50042">
    <property type="entry name" value="CNMP_BINDING_3"/>
    <property type="match status" value="2"/>
</dbReference>
<sequence length="1307" mass="142966">MLWPTPSPSSLPKATTVDLDHDHDHDRGIHSSNSDQSSAFLNTFDNSRPSSPAPPAAAAAVTASHPSLTDAPARVLSPKISVGVPLPAESSSALPLLRTPPESPVKDHRRESYQRRTCPLRPQPLSPQHAHAHAQERERDPTHPQDLDSSCNSHNNIANLSSPPTSPTALQSPSATLPPRLLQSLIEHPLFRDCTQSGIHWLASRMHIRHYHPQDHIIRRSEQSSAMFYVLRGTVKVVSHDNEATYYEIKENNFFGDVGVLYRVPRSMDVLAKNRCTIAILSGDDLVKVMEQAPEMAKAIGYQTQERYQMYLKRRQSISMRRTLDGGTGGPDQCQDDAKSDSFAKSDIHSAIRKVPLFQSCSSEVIHMLSLNVEPRTYNIGQSIIRRGEIGREMFFIVSGVVEILSDDNLRVLARFHDGQFFGEIAVLLDVPRIANVKAVSEVEVFVLTKENLEAVFEAVPGAADTITAEGNRLYKNWLIRNSQVSPDQPMEEVGAAPPCEAKMGELNHQSLNLPRGSVAPSTQETPIPMSVGVEADMGTDHPHIVRRLSQDMVHPIEAGHPASISVLPMTATAGDFRMTHRPSDVGPIDGNFMQEQDTESNAPLSFFNQEEDTSADAKEGAMEPPTSRNPTIRGLQESNPKRRRASVAVWTQQDLMKLAESAQSKTTINTTHAPSTSSAMATSLGQVSQQDEDTGRKTRERRSSSVLLAGKAALKQRTGPATFQHLEESSVVQILNALPLSHLLKARRVCKGWNKLIMEHQDVLCDLDFSAYKKIVTDAVLGDVCKSILAHNRARTTRVSLRDCFLVSDKGLTLLAEHMPGVQELDLHSCWNVTDAGFRALGQHCSQLRSIDFSNCRKLGDETIFALYPKDAAVIAKGGSAHLVEAVLGPQAELHPQLEDMIETEDSTDTSMDETQVLMARRPSINTEAALDEQENVDRKESLSPLVPDMDSRSVSTGMATTTTSAGRGVTKTGKSMGQSDRATGGSGSGAQGCPLLSRLNLSYCKNLTDKSFIHLCLYGSKQLESLNLQRCTTITPEAFMSLDIDNKMSVQEQEQETMVFDGTEKQVVHPGYNPLVEPCFPRLKELVLSDCTFLTDAAIVALAPNMPRLEVVSLSFCCALTDIAVEALSESCLFIKRLDLSFCGSAVSDASLYQLARFDALAPGQHSLEELEIRGCVRVTELGVREIVNGCLHLRRLNISSCSGIGTGELSQQQPQQQQQGDDVSMVSAQDAVAPQLGESQAQVVPTDDQAQQQQDDAMDDGSRGSLVGLPNSAQNGEVARKMSALKRGKEWALAQQRPGLQIIV</sequence>
<dbReference type="Gene3D" id="3.80.10.10">
    <property type="entry name" value="Ribonuclease Inhibitor"/>
    <property type="match status" value="3"/>
</dbReference>
<keyword evidence="3" id="KW-0812">Transmembrane</keyword>
<evidence type="ECO:0000256" key="2">
    <source>
        <dbReference type="ARBA" id="ARBA00022448"/>
    </source>
</evidence>
<feature type="compositionally biased region" description="Polar residues" evidence="9">
    <location>
        <begin position="974"/>
        <end position="983"/>
    </location>
</feature>
<dbReference type="InterPro" id="IPR032675">
    <property type="entry name" value="LRR_dom_sf"/>
</dbReference>
<accession>A0A9P8CYM5</accession>
<dbReference type="Pfam" id="PF00027">
    <property type="entry name" value="cNMP_binding"/>
    <property type="match status" value="2"/>
</dbReference>
<keyword evidence="2" id="KW-0813">Transport</keyword>
<feature type="domain" description="Cyclic nucleotide-binding" evidence="10">
    <location>
        <begin position="190"/>
        <end position="307"/>
    </location>
</feature>
<dbReference type="PROSITE" id="PS00888">
    <property type="entry name" value="CNMP_BINDING_1"/>
    <property type="match status" value="1"/>
</dbReference>
<dbReference type="GO" id="GO:0044877">
    <property type="term" value="F:protein-containing complex binding"/>
    <property type="evidence" value="ECO:0007669"/>
    <property type="project" value="TreeGrafter"/>
</dbReference>
<name>A0A9P8CYM5_MORAP</name>
<protein>
    <recommendedName>
        <fullName evidence="10">Cyclic nucleotide-binding domain-containing protein</fullName>
    </recommendedName>
</protein>
<feature type="region of interest" description="Disordered" evidence="9">
    <location>
        <begin position="602"/>
        <end position="649"/>
    </location>
</feature>
<evidence type="ECO:0000259" key="10">
    <source>
        <dbReference type="PROSITE" id="PS50042"/>
    </source>
</evidence>
<feature type="region of interest" description="Disordered" evidence="9">
    <location>
        <begin position="1210"/>
        <end position="1280"/>
    </location>
</feature>
<reference evidence="11" key="1">
    <citation type="submission" date="2021-07" db="EMBL/GenBank/DDBJ databases">
        <title>Draft genome of Mortierella alpina, strain LL118, isolated from an aspen leaf litter sample.</title>
        <authorList>
            <person name="Yang S."/>
            <person name="Vinatzer B.A."/>
        </authorList>
    </citation>
    <scope>NUCLEOTIDE SEQUENCE</scope>
    <source>
        <strain evidence="11">LL118</strain>
    </source>
</reference>
<dbReference type="GO" id="GO:0016020">
    <property type="term" value="C:membrane"/>
    <property type="evidence" value="ECO:0007669"/>
    <property type="project" value="UniProtKB-SubCell"/>
</dbReference>
<evidence type="ECO:0000256" key="5">
    <source>
        <dbReference type="ARBA" id="ARBA00023065"/>
    </source>
</evidence>
<evidence type="ECO:0000256" key="3">
    <source>
        <dbReference type="ARBA" id="ARBA00022692"/>
    </source>
</evidence>
<evidence type="ECO:0000313" key="11">
    <source>
        <dbReference type="EMBL" id="KAG9323586.1"/>
    </source>
</evidence>
<dbReference type="SUPFAM" id="SSF81383">
    <property type="entry name" value="F-box domain"/>
    <property type="match status" value="1"/>
</dbReference>
<dbReference type="Proteomes" id="UP000717515">
    <property type="component" value="Unassembled WGS sequence"/>
</dbReference>
<dbReference type="InterPro" id="IPR036047">
    <property type="entry name" value="F-box-like_dom_sf"/>
</dbReference>
<comment type="caution">
    <text evidence="11">The sequence shown here is derived from an EMBL/GenBank/DDBJ whole genome shotgun (WGS) entry which is preliminary data.</text>
</comment>
<feature type="region of interest" description="Disordered" evidence="9">
    <location>
        <begin position="88"/>
        <end position="175"/>
    </location>
</feature>
<feature type="compositionally biased region" description="Polar residues" evidence="9">
    <location>
        <begin position="30"/>
        <end position="46"/>
    </location>
</feature>
<feature type="compositionally biased region" description="Basic and acidic residues" evidence="9">
    <location>
        <begin position="104"/>
        <end position="114"/>
    </location>
</feature>
<feature type="compositionally biased region" description="Low complexity" evidence="9">
    <location>
        <begin position="957"/>
        <end position="968"/>
    </location>
</feature>
<evidence type="ECO:0000256" key="9">
    <source>
        <dbReference type="SAM" id="MobiDB-lite"/>
    </source>
</evidence>
<organism evidence="11 12">
    <name type="scientific">Mortierella alpina</name>
    <name type="common">Oleaginous fungus</name>
    <name type="synonym">Mortierella renispora</name>
    <dbReference type="NCBI Taxonomy" id="64518"/>
    <lineage>
        <taxon>Eukaryota</taxon>
        <taxon>Fungi</taxon>
        <taxon>Fungi incertae sedis</taxon>
        <taxon>Mucoromycota</taxon>
        <taxon>Mortierellomycotina</taxon>
        <taxon>Mortierellomycetes</taxon>
        <taxon>Mortierellales</taxon>
        <taxon>Mortierellaceae</taxon>
        <taxon>Mortierella</taxon>
    </lineage>
</organism>
<keyword evidence="4" id="KW-1133">Transmembrane helix</keyword>
<dbReference type="SUPFAM" id="SSF52047">
    <property type="entry name" value="RNI-like"/>
    <property type="match status" value="1"/>
</dbReference>
<evidence type="ECO:0000256" key="4">
    <source>
        <dbReference type="ARBA" id="ARBA00022989"/>
    </source>
</evidence>
<dbReference type="InterPro" id="IPR000595">
    <property type="entry name" value="cNMP-bd_dom"/>
</dbReference>
<feature type="compositionally biased region" description="Basic and acidic residues" evidence="9">
    <location>
        <begin position="18"/>
        <end position="29"/>
    </location>
</feature>
<keyword evidence="5" id="KW-0406">Ion transport</keyword>
<evidence type="ECO:0000256" key="7">
    <source>
        <dbReference type="ARBA" id="ARBA00023286"/>
    </source>
</evidence>
<feature type="region of interest" description="Disordered" evidence="9">
    <location>
        <begin position="662"/>
        <end position="705"/>
    </location>
</feature>
<evidence type="ECO:0000313" key="12">
    <source>
        <dbReference type="Proteomes" id="UP000717515"/>
    </source>
</evidence>
<comment type="subcellular location">
    <subcellularLocation>
        <location evidence="1">Membrane</location>
        <topology evidence="1">Multi-pass membrane protein</topology>
    </subcellularLocation>
</comment>
<dbReference type="PANTHER" id="PTHR45638">
    <property type="entry name" value="CYCLIC NUCLEOTIDE-GATED CATION CHANNEL SUBUNIT A"/>
    <property type="match status" value="1"/>
</dbReference>
<keyword evidence="6" id="KW-0472">Membrane</keyword>
<gene>
    <name evidence="11" type="ORF">KVV02_004836</name>
</gene>
<dbReference type="CDD" id="cd00038">
    <property type="entry name" value="CAP_ED"/>
    <property type="match status" value="2"/>
</dbReference>
<feature type="compositionally biased region" description="Basic and acidic residues" evidence="9">
    <location>
        <begin position="694"/>
        <end position="704"/>
    </location>
</feature>
<evidence type="ECO:0000256" key="6">
    <source>
        <dbReference type="ARBA" id="ARBA00023136"/>
    </source>
</evidence>
<keyword evidence="7" id="KW-1071">Ligand-gated ion channel</keyword>
<dbReference type="InterPro" id="IPR018490">
    <property type="entry name" value="cNMP-bd_dom_sf"/>
</dbReference>
<dbReference type="GO" id="GO:0005221">
    <property type="term" value="F:intracellularly cyclic nucleotide-activated monoatomic cation channel activity"/>
    <property type="evidence" value="ECO:0007669"/>
    <property type="project" value="InterPro"/>
</dbReference>
<dbReference type="SUPFAM" id="SSF51206">
    <property type="entry name" value="cAMP-binding domain-like"/>
    <property type="match status" value="2"/>
</dbReference>
<evidence type="ECO:0000256" key="8">
    <source>
        <dbReference type="ARBA" id="ARBA00023303"/>
    </source>
</evidence>
<feature type="compositionally biased region" description="Polar residues" evidence="9">
    <location>
        <begin position="662"/>
        <end position="690"/>
    </location>
</feature>
<feature type="region of interest" description="Disordered" evidence="9">
    <location>
        <begin position="1"/>
        <end position="68"/>
    </location>
</feature>
<dbReference type="EMBL" id="JAIFTL010000095">
    <property type="protein sequence ID" value="KAG9323586.1"/>
    <property type="molecule type" value="Genomic_DNA"/>
</dbReference>
<proteinExistence type="predicted"/>
<feature type="compositionally biased region" description="Polar residues" evidence="9">
    <location>
        <begin position="147"/>
        <end position="175"/>
    </location>
</feature>
<dbReference type="SMART" id="SM00367">
    <property type="entry name" value="LRR_CC"/>
    <property type="match status" value="10"/>
</dbReference>
<dbReference type="InterPro" id="IPR006553">
    <property type="entry name" value="Leu-rich_rpt_Cys-con_subtyp"/>
</dbReference>